<reference evidence="2" key="1">
    <citation type="submission" date="2016-11" db="EMBL/GenBank/DDBJ databases">
        <authorList>
            <person name="Varghese N."/>
            <person name="Submissions S."/>
        </authorList>
    </citation>
    <scope>NUCLEOTIDE SEQUENCE [LARGE SCALE GENOMIC DNA]</scope>
    <source>
        <strain evidence="2">DSM 19741</strain>
    </source>
</reference>
<organism evidence="1 2">
    <name type="scientific">Flavobacterium segetis</name>
    <dbReference type="NCBI Taxonomy" id="271157"/>
    <lineage>
        <taxon>Bacteria</taxon>
        <taxon>Pseudomonadati</taxon>
        <taxon>Bacteroidota</taxon>
        <taxon>Flavobacteriia</taxon>
        <taxon>Flavobacteriales</taxon>
        <taxon>Flavobacteriaceae</taxon>
        <taxon>Flavobacterium</taxon>
    </lineage>
</organism>
<name>A0A1M5JZV3_9FLAO</name>
<evidence type="ECO:0000313" key="1">
    <source>
        <dbReference type="EMBL" id="SHG45830.1"/>
    </source>
</evidence>
<dbReference type="STRING" id="271157.SAMN05444396_11418"/>
<accession>A0A1M5JZV3</accession>
<keyword evidence="2" id="KW-1185">Reference proteome</keyword>
<proteinExistence type="predicted"/>
<sequence length="252" mass="30216">MYFKFFNVYLYFKFLIMGLFEFFRKGKKHNVALHSVAKKLKISEESIVNILKDSGFDIYNFPHTILNEKHLEVLSQKYVEAIKNFHNTSSKNLYNLSNFDRLEVQKFFSRFIRYDYFTESYNEGLFDNKVFKSKLDSGLIKDFFYLLIDEIEFEAIHGNIFYTNGFSIECKEFTKFLYRVKLKTKSTFNNIKSRLFSILTTCQYYIFTDDEDHIAKANFELCFSAVRDLSGEALKNINYLKFNVKWKELKYL</sequence>
<dbReference type="Proteomes" id="UP000184036">
    <property type="component" value="Unassembled WGS sequence"/>
</dbReference>
<dbReference type="EMBL" id="FQWE01000014">
    <property type="protein sequence ID" value="SHG45830.1"/>
    <property type="molecule type" value="Genomic_DNA"/>
</dbReference>
<gene>
    <name evidence="1" type="ORF">SAMN05444396_11418</name>
</gene>
<evidence type="ECO:0000313" key="2">
    <source>
        <dbReference type="Proteomes" id="UP000184036"/>
    </source>
</evidence>
<dbReference type="AlphaFoldDB" id="A0A1M5JZV3"/>
<protein>
    <submittedName>
        <fullName evidence="1">Uncharacterized protein</fullName>
    </submittedName>
</protein>